<proteinExistence type="predicted"/>
<accession>A0A1I8AZH9</accession>
<evidence type="ECO:0000256" key="2">
    <source>
        <dbReference type="SAM" id="Phobius"/>
    </source>
</evidence>
<protein>
    <submittedName>
        <fullName evidence="4">Uncharacterized protein</fullName>
    </submittedName>
</protein>
<sequence>MISALALMPSVAEVPPIPAKPTPKSATTHSTPSQTSEDCMDDGRLVDSALGGIMIALILILTWHVIRLCCCKHKPVQYPPQAPPTTAGTGNNATTSVRSNTSVRAGASVRSATSERIKEHTQKSKTESVRSKTESQKKALGTIGTGTTGTTSSSMRNTGSTK</sequence>
<feature type="compositionally biased region" description="Basic and acidic residues" evidence="1">
    <location>
        <begin position="113"/>
        <end position="137"/>
    </location>
</feature>
<organism evidence="3 4">
    <name type="scientific">Meloidogyne hapla</name>
    <name type="common">Root-knot nematode worm</name>
    <dbReference type="NCBI Taxonomy" id="6305"/>
    <lineage>
        <taxon>Eukaryota</taxon>
        <taxon>Metazoa</taxon>
        <taxon>Ecdysozoa</taxon>
        <taxon>Nematoda</taxon>
        <taxon>Chromadorea</taxon>
        <taxon>Rhabditida</taxon>
        <taxon>Tylenchina</taxon>
        <taxon>Tylenchomorpha</taxon>
        <taxon>Tylenchoidea</taxon>
        <taxon>Meloidogynidae</taxon>
        <taxon>Meloidogyninae</taxon>
        <taxon>Meloidogyne</taxon>
    </lineage>
</organism>
<reference evidence="4" key="1">
    <citation type="submission" date="2016-11" db="UniProtKB">
        <authorList>
            <consortium name="WormBaseParasite"/>
        </authorList>
    </citation>
    <scope>IDENTIFICATION</scope>
</reference>
<feature type="transmembrane region" description="Helical" evidence="2">
    <location>
        <begin position="45"/>
        <end position="66"/>
    </location>
</feature>
<evidence type="ECO:0000313" key="3">
    <source>
        <dbReference type="Proteomes" id="UP000095281"/>
    </source>
</evidence>
<keyword evidence="2" id="KW-1133">Transmembrane helix</keyword>
<evidence type="ECO:0000256" key="1">
    <source>
        <dbReference type="SAM" id="MobiDB-lite"/>
    </source>
</evidence>
<feature type="compositionally biased region" description="Polar residues" evidence="1">
    <location>
        <begin position="24"/>
        <end position="37"/>
    </location>
</feature>
<feature type="compositionally biased region" description="Low complexity" evidence="1">
    <location>
        <begin position="148"/>
        <end position="162"/>
    </location>
</feature>
<evidence type="ECO:0000313" key="4">
    <source>
        <dbReference type="WBParaSite" id="MhA1_Contig1134.frz3.gene1"/>
    </source>
</evidence>
<feature type="region of interest" description="Disordered" evidence="1">
    <location>
        <begin position="77"/>
        <end position="162"/>
    </location>
</feature>
<name>A0A1I8AZH9_MELHA</name>
<feature type="region of interest" description="Disordered" evidence="1">
    <location>
        <begin position="14"/>
        <end position="40"/>
    </location>
</feature>
<dbReference type="AlphaFoldDB" id="A0A1I8AZH9"/>
<feature type="compositionally biased region" description="Low complexity" evidence="1">
    <location>
        <begin position="84"/>
        <end position="95"/>
    </location>
</feature>
<keyword evidence="2" id="KW-0472">Membrane</keyword>
<keyword evidence="2" id="KW-0812">Transmembrane</keyword>
<dbReference type="Proteomes" id="UP000095281">
    <property type="component" value="Unplaced"/>
</dbReference>
<keyword evidence="3" id="KW-1185">Reference proteome</keyword>
<dbReference type="WBParaSite" id="MhA1_Contig1134.frz3.gene1">
    <property type="protein sequence ID" value="MhA1_Contig1134.frz3.gene1"/>
    <property type="gene ID" value="MhA1_Contig1134.frz3.gene1"/>
</dbReference>